<proteinExistence type="predicted"/>
<accession>A0ABS5W144</accession>
<name>A0ABS5W144_9SPHN</name>
<keyword evidence="1" id="KW-0812">Transmembrane</keyword>
<organism evidence="2 3">
    <name type="scientific">Croceibacterium selenioxidans</name>
    <dbReference type="NCBI Taxonomy" id="2838833"/>
    <lineage>
        <taxon>Bacteria</taxon>
        <taxon>Pseudomonadati</taxon>
        <taxon>Pseudomonadota</taxon>
        <taxon>Alphaproteobacteria</taxon>
        <taxon>Sphingomonadales</taxon>
        <taxon>Erythrobacteraceae</taxon>
        <taxon>Croceibacterium</taxon>
    </lineage>
</organism>
<dbReference type="Proteomes" id="UP000811255">
    <property type="component" value="Unassembled WGS sequence"/>
</dbReference>
<dbReference type="EMBL" id="JAHFVK010000001">
    <property type="protein sequence ID" value="MBT2133476.1"/>
    <property type="molecule type" value="Genomic_DNA"/>
</dbReference>
<reference evidence="2 3" key="1">
    <citation type="submission" date="2021-05" db="EMBL/GenBank/DDBJ databases">
        <title>Croceibacterium sp. LX-88 genome sequence.</title>
        <authorList>
            <person name="Luo X."/>
        </authorList>
    </citation>
    <scope>NUCLEOTIDE SEQUENCE [LARGE SCALE GENOMIC DNA]</scope>
    <source>
        <strain evidence="2 3">LX-88</strain>
    </source>
</reference>
<sequence>MQDEVYMRQWNDHHTALSQGVDRLIARIRERFGRRPTTIDTAYAKRARLRPDHQASPATHALLSGLAAAVITAVIFTGGVATVIAPQPVFAGPVYTEVSAPELA</sequence>
<dbReference type="RefSeq" id="WP_214534722.1">
    <property type="nucleotide sequence ID" value="NZ_JAHFVK010000001.1"/>
</dbReference>
<evidence type="ECO:0000313" key="3">
    <source>
        <dbReference type="Proteomes" id="UP000811255"/>
    </source>
</evidence>
<protein>
    <submittedName>
        <fullName evidence="2">Uncharacterized protein</fullName>
    </submittedName>
</protein>
<evidence type="ECO:0000256" key="1">
    <source>
        <dbReference type="SAM" id="Phobius"/>
    </source>
</evidence>
<gene>
    <name evidence="2" type="ORF">KK137_03930</name>
</gene>
<keyword evidence="3" id="KW-1185">Reference proteome</keyword>
<keyword evidence="1" id="KW-1133">Transmembrane helix</keyword>
<evidence type="ECO:0000313" key="2">
    <source>
        <dbReference type="EMBL" id="MBT2133476.1"/>
    </source>
</evidence>
<comment type="caution">
    <text evidence="2">The sequence shown here is derived from an EMBL/GenBank/DDBJ whole genome shotgun (WGS) entry which is preliminary data.</text>
</comment>
<feature type="transmembrane region" description="Helical" evidence="1">
    <location>
        <begin position="61"/>
        <end position="85"/>
    </location>
</feature>
<keyword evidence="1" id="KW-0472">Membrane</keyword>